<dbReference type="Pfam" id="PF03796">
    <property type="entry name" value="DnaB_C"/>
    <property type="match status" value="1"/>
</dbReference>
<keyword evidence="5 12" id="KW-0378">Hydrolase</keyword>
<dbReference type="SMART" id="SM00382">
    <property type="entry name" value="AAA"/>
    <property type="match status" value="1"/>
</dbReference>
<evidence type="ECO:0000256" key="7">
    <source>
        <dbReference type="ARBA" id="ARBA00022840"/>
    </source>
</evidence>
<evidence type="ECO:0000256" key="6">
    <source>
        <dbReference type="ARBA" id="ARBA00022806"/>
    </source>
</evidence>
<keyword evidence="2 12" id="KW-0639">Primosome</keyword>
<gene>
    <name evidence="14" type="primary">dnaB_1</name>
    <name evidence="14" type="ORF">GURASL_09030</name>
</gene>
<accession>A0ABM8EHT8</accession>
<dbReference type="NCBIfam" id="NF004384">
    <property type="entry name" value="PRK05748.1"/>
    <property type="match status" value="1"/>
</dbReference>
<keyword evidence="3 12" id="KW-0235">DNA replication</keyword>
<feature type="domain" description="SF4 helicase" evidence="13">
    <location>
        <begin position="179"/>
        <end position="455"/>
    </location>
</feature>
<dbReference type="Proteomes" id="UP001317705">
    <property type="component" value="Chromosome"/>
</dbReference>
<evidence type="ECO:0000256" key="11">
    <source>
        <dbReference type="NCBIfam" id="TIGR00665"/>
    </source>
</evidence>
<evidence type="ECO:0000313" key="15">
    <source>
        <dbReference type="Proteomes" id="UP001317705"/>
    </source>
</evidence>
<evidence type="ECO:0000256" key="5">
    <source>
        <dbReference type="ARBA" id="ARBA00022801"/>
    </source>
</evidence>
<dbReference type="PANTHER" id="PTHR30153">
    <property type="entry name" value="REPLICATIVE DNA HELICASE DNAB"/>
    <property type="match status" value="1"/>
</dbReference>
<reference evidence="14 15" key="1">
    <citation type="submission" date="2022-12" db="EMBL/GenBank/DDBJ databases">
        <title>Polyphasic characterization of Geotalea uranireducens NIT-SL11 newly isolated from a complex of sewage sludge and microbially reduced graphene oxide.</title>
        <authorList>
            <person name="Xie L."/>
            <person name="Yoshida N."/>
            <person name="Meng L."/>
        </authorList>
    </citation>
    <scope>NUCLEOTIDE SEQUENCE [LARGE SCALE GENOMIC DNA]</scope>
    <source>
        <strain evidence="14 15">NIT-SL11</strain>
    </source>
</reference>
<sequence length="457" mass="51096">MSVVDLRKIPPQSLEAEMSILGGILLDNEAINRTLEIIEAEDFYRESHRKLFRAMVELSSRSEPCDLITLTDLLKRHGELEEIGGAAYLATLVDYVPTAANIAYYCKIVKEKSVSRRLITAATEIVTMGYDAETTVDELLDSAQKSIFEISDNKLRPAFTPVGAILKDTFRHIETLYEKKEHVTGVPTGYYDLDKMTAGFQRGDLIIIAGRPSMGKTAFALNIAQYAAAHADSPAPAAIFSLEMSKEQLVMRLLCSESRVDASRLRTGHLIDTDWHKLTSGADKLSKAKLFIDDTPAIPIMEMRAKSRRLKAEHGLGLIVVDYLQLMRGGARVESRQQEISEISRSLKALAKELDVPVVALSQLNRSLESRTDKRPMMSDLRESGAIEQDADVIMFVYRDAVYCDDCKKRDGSCTKGHEKDAEIIIGKQRNGPIGTVNLLFNGEFTRFENLDKQHEY</sequence>
<dbReference type="InterPro" id="IPR016136">
    <property type="entry name" value="DNA_helicase_N/primase_C"/>
</dbReference>
<evidence type="ECO:0000313" key="14">
    <source>
        <dbReference type="EMBL" id="BDV41980.1"/>
    </source>
</evidence>
<dbReference type="InterPro" id="IPR007694">
    <property type="entry name" value="DNA_helicase_DnaB-like_C"/>
</dbReference>
<dbReference type="PANTHER" id="PTHR30153:SF2">
    <property type="entry name" value="REPLICATIVE DNA HELICASE"/>
    <property type="match status" value="1"/>
</dbReference>
<comment type="function">
    <text evidence="12">The main replicative DNA helicase, it participates in initiation and elongation during chromosome replication. Travels ahead of the DNA replisome, separating dsDNA into templates for DNA synthesis. A processive ATP-dependent 5'-3' DNA helicase it has DNA-dependent ATPase activity.</text>
</comment>
<protein>
    <recommendedName>
        <fullName evidence="11 12">Replicative DNA helicase</fullName>
        <ecNumber evidence="11 12">5.6.2.3</ecNumber>
    </recommendedName>
</protein>
<evidence type="ECO:0000256" key="8">
    <source>
        <dbReference type="ARBA" id="ARBA00023125"/>
    </source>
</evidence>
<dbReference type="EMBL" id="AP027151">
    <property type="protein sequence ID" value="BDV41980.1"/>
    <property type="molecule type" value="Genomic_DNA"/>
</dbReference>
<keyword evidence="15" id="KW-1185">Reference proteome</keyword>
<comment type="catalytic activity">
    <reaction evidence="10 12">
        <text>ATP + H2O = ADP + phosphate + H(+)</text>
        <dbReference type="Rhea" id="RHEA:13065"/>
        <dbReference type="ChEBI" id="CHEBI:15377"/>
        <dbReference type="ChEBI" id="CHEBI:15378"/>
        <dbReference type="ChEBI" id="CHEBI:30616"/>
        <dbReference type="ChEBI" id="CHEBI:43474"/>
        <dbReference type="ChEBI" id="CHEBI:456216"/>
        <dbReference type="EC" id="5.6.2.3"/>
    </reaction>
</comment>
<dbReference type="GO" id="GO:0004386">
    <property type="term" value="F:helicase activity"/>
    <property type="evidence" value="ECO:0007669"/>
    <property type="project" value="UniProtKB-KW"/>
</dbReference>
<keyword evidence="6 12" id="KW-0347">Helicase</keyword>
<dbReference type="NCBIfam" id="TIGR00665">
    <property type="entry name" value="DnaB"/>
    <property type="match status" value="1"/>
</dbReference>
<organism evidence="14 15">
    <name type="scientific">Geotalea uraniireducens</name>
    <dbReference type="NCBI Taxonomy" id="351604"/>
    <lineage>
        <taxon>Bacteria</taxon>
        <taxon>Pseudomonadati</taxon>
        <taxon>Thermodesulfobacteriota</taxon>
        <taxon>Desulfuromonadia</taxon>
        <taxon>Geobacterales</taxon>
        <taxon>Geobacteraceae</taxon>
        <taxon>Geotalea</taxon>
    </lineage>
</organism>
<keyword evidence="9" id="KW-0413">Isomerase</keyword>
<dbReference type="InterPro" id="IPR007692">
    <property type="entry name" value="DNA_helicase_DnaB"/>
</dbReference>
<name>A0ABM8EHT8_9BACT</name>
<evidence type="ECO:0000256" key="3">
    <source>
        <dbReference type="ARBA" id="ARBA00022705"/>
    </source>
</evidence>
<dbReference type="InterPro" id="IPR036185">
    <property type="entry name" value="DNA_heli_DnaB-like_N_sf"/>
</dbReference>
<evidence type="ECO:0000256" key="9">
    <source>
        <dbReference type="ARBA" id="ARBA00023235"/>
    </source>
</evidence>
<dbReference type="SUPFAM" id="SSF48024">
    <property type="entry name" value="N-terminal domain of DnaB helicase"/>
    <property type="match status" value="1"/>
</dbReference>
<dbReference type="InterPro" id="IPR003593">
    <property type="entry name" value="AAA+_ATPase"/>
</dbReference>
<dbReference type="Gene3D" id="3.40.50.300">
    <property type="entry name" value="P-loop containing nucleotide triphosphate hydrolases"/>
    <property type="match status" value="1"/>
</dbReference>
<dbReference type="EC" id="5.6.2.3" evidence="11 12"/>
<evidence type="ECO:0000256" key="10">
    <source>
        <dbReference type="ARBA" id="ARBA00048954"/>
    </source>
</evidence>
<dbReference type="SUPFAM" id="SSF52540">
    <property type="entry name" value="P-loop containing nucleoside triphosphate hydrolases"/>
    <property type="match status" value="1"/>
</dbReference>
<dbReference type="CDD" id="cd00984">
    <property type="entry name" value="DnaB_C"/>
    <property type="match status" value="1"/>
</dbReference>
<dbReference type="InterPro" id="IPR027417">
    <property type="entry name" value="P-loop_NTPase"/>
</dbReference>
<keyword evidence="8 12" id="KW-0238">DNA-binding</keyword>
<evidence type="ECO:0000259" key="13">
    <source>
        <dbReference type="PROSITE" id="PS51199"/>
    </source>
</evidence>
<keyword evidence="7 12" id="KW-0067">ATP-binding</keyword>
<keyword evidence="4 12" id="KW-0547">Nucleotide-binding</keyword>
<evidence type="ECO:0000256" key="12">
    <source>
        <dbReference type="RuleBase" id="RU362085"/>
    </source>
</evidence>
<comment type="similarity">
    <text evidence="1 12">Belongs to the helicase family. DnaB subfamily.</text>
</comment>
<dbReference type="InterPro" id="IPR007693">
    <property type="entry name" value="DNA_helicase_DnaB-like_N"/>
</dbReference>
<evidence type="ECO:0000256" key="1">
    <source>
        <dbReference type="ARBA" id="ARBA00008428"/>
    </source>
</evidence>
<evidence type="ECO:0000256" key="2">
    <source>
        <dbReference type="ARBA" id="ARBA00022515"/>
    </source>
</evidence>
<dbReference type="Gene3D" id="1.10.860.10">
    <property type="entry name" value="DNAb Helicase, Chain A"/>
    <property type="match status" value="1"/>
</dbReference>
<evidence type="ECO:0000256" key="4">
    <source>
        <dbReference type="ARBA" id="ARBA00022741"/>
    </source>
</evidence>
<proteinExistence type="inferred from homology"/>
<dbReference type="Pfam" id="PF00772">
    <property type="entry name" value="DnaB"/>
    <property type="match status" value="1"/>
</dbReference>
<dbReference type="RefSeq" id="WP_282002155.1">
    <property type="nucleotide sequence ID" value="NZ_AP027151.1"/>
</dbReference>
<dbReference type="PROSITE" id="PS51199">
    <property type="entry name" value="SF4_HELICASE"/>
    <property type="match status" value="1"/>
</dbReference>